<organism evidence="1 2">
    <name type="scientific">Panagrolaimus sp. ES5</name>
    <dbReference type="NCBI Taxonomy" id="591445"/>
    <lineage>
        <taxon>Eukaryota</taxon>
        <taxon>Metazoa</taxon>
        <taxon>Ecdysozoa</taxon>
        <taxon>Nematoda</taxon>
        <taxon>Chromadorea</taxon>
        <taxon>Rhabditida</taxon>
        <taxon>Tylenchina</taxon>
        <taxon>Panagrolaimomorpha</taxon>
        <taxon>Panagrolaimoidea</taxon>
        <taxon>Panagrolaimidae</taxon>
        <taxon>Panagrolaimus</taxon>
    </lineage>
</organism>
<evidence type="ECO:0000313" key="1">
    <source>
        <dbReference type="Proteomes" id="UP000887579"/>
    </source>
</evidence>
<sequence length="532" mass="60470">MSREAYPHIGHIYTAVLADATHRWTLLKAGKDADLSNFKLTTGVDEHGAKIQSAASSAGLQTQQFVDQNAAKFQQVFQKFGILNTDFIRTTDDKHKKAVASLWNILKSNGYIEKANYEGWYSTIDECFYTDKDVEKVNGNIMIAKETKNPVEWFKEDNYVFDIGKFYKPLKDWLNSGVICPDNFLPMALSSLRQDEKLSISRDSKRVKWGITVPDDPSQTIYVWLDALTNYLTAVGYPDDTNTKLWPPDVQIIGKDILKFHAIYWPAFLMAAKLPLPKKLFVHSHWLVNGRKMSKSYGNVLDPYELAEILTTEGLRYFLLRQGTPQDDSNITISKAIDLINSELVNALGNLLSRSTVQKLNPNQIYPTFYDEVLKSKLKEDGQQIVDGLNSLAENVTKCFDELYFYRGLEFIFEQIRNTNALLEIHRPWNMTEGPELSTILFISYETIRIANILLQPLVPEYSNKALTRLGLSENERSLDTAKFDGGECLKLAGRKLGENYGNLMARIQVKDSDSIIKKKKSLKKSAQNVAN</sequence>
<proteinExistence type="predicted"/>
<protein>
    <submittedName>
        <fullName evidence="2">Methionine--tRNA ligase, mitochondrial</fullName>
    </submittedName>
</protein>
<name>A0AC34FG83_9BILA</name>
<accession>A0AC34FG83</accession>
<evidence type="ECO:0000313" key="2">
    <source>
        <dbReference type="WBParaSite" id="ES5_v2.g16398.t1"/>
    </source>
</evidence>
<reference evidence="2" key="1">
    <citation type="submission" date="2022-11" db="UniProtKB">
        <authorList>
            <consortium name="WormBaseParasite"/>
        </authorList>
    </citation>
    <scope>IDENTIFICATION</scope>
</reference>
<dbReference type="WBParaSite" id="ES5_v2.g16398.t1">
    <property type="protein sequence ID" value="ES5_v2.g16398.t1"/>
    <property type="gene ID" value="ES5_v2.g16398"/>
</dbReference>
<dbReference type="Proteomes" id="UP000887579">
    <property type="component" value="Unplaced"/>
</dbReference>